<evidence type="ECO:0000313" key="1">
    <source>
        <dbReference type="EMBL" id="MCE3051384.1"/>
    </source>
</evidence>
<accession>A0ABS8WMQ3</accession>
<sequence>MMEDQRGRWQNHILRGLHLSVLGTIIMISRGDDTFTYKRLVNEQCKWRFMEKKCKSLLHEWDFITEGEEERALKLFTLLWEMRLSSRRRIWMKIGSGWSALWCKRTREARLPGLIAGQGSKGADIYRGIGGRVVEVLCGEEWGKSSSFLSYYYSVVHRGVTRRRGRSAQMERVAKTRGSKGGASPSWPLGPFECMEADMTVMRKLLRNFPRPPPEALLSTTLSTTDALRVILSPYPKPM</sequence>
<evidence type="ECO:0000313" key="2">
    <source>
        <dbReference type="Proteomes" id="UP000823775"/>
    </source>
</evidence>
<dbReference type="Proteomes" id="UP000823775">
    <property type="component" value="Unassembled WGS sequence"/>
</dbReference>
<protein>
    <submittedName>
        <fullName evidence="1">Uncharacterized protein</fullName>
    </submittedName>
</protein>
<organism evidence="1 2">
    <name type="scientific">Datura stramonium</name>
    <name type="common">Jimsonweed</name>
    <name type="synonym">Common thornapple</name>
    <dbReference type="NCBI Taxonomy" id="4076"/>
    <lineage>
        <taxon>Eukaryota</taxon>
        <taxon>Viridiplantae</taxon>
        <taxon>Streptophyta</taxon>
        <taxon>Embryophyta</taxon>
        <taxon>Tracheophyta</taxon>
        <taxon>Spermatophyta</taxon>
        <taxon>Magnoliopsida</taxon>
        <taxon>eudicotyledons</taxon>
        <taxon>Gunneridae</taxon>
        <taxon>Pentapetalae</taxon>
        <taxon>asterids</taxon>
        <taxon>lamiids</taxon>
        <taxon>Solanales</taxon>
        <taxon>Solanaceae</taxon>
        <taxon>Solanoideae</taxon>
        <taxon>Datureae</taxon>
        <taxon>Datura</taxon>
    </lineage>
</organism>
<name>A0ABS8WMQ3_DATST</name>
<gene>
    <name evidence="1" type="ORF">HAX54_049701</name>
</gene>
<dbReference type="EMBL" id="JACEIK010008483">
    <property type="protein sequence ID" value="MCE3051384.1"/>
    <property type="molecule type" value="Genomic_DNA"/>
</dbReference>
<comment type="caution">
    <text evidence="1">The sequence shown here is derived from an EMBL/GenBank/DDBJ whole genome shotgun (WGS) entry which is preliminary data.</text>
</comment>
<proteinExistence type="predicted"/>
<reference evidence="1 2" key="1">
    <citation type="journal article" date="2021" name="BMC Genomics">
        <title>Datura genome reveals duplications of psychoactive alkaloid biosynthetic genes and high mutation rate following tissue culture.</title>
        <authorList>
            <person name="Rajewski A."/>
            <person name="Carter-House D."/>
            <person name="Stajich J."/>
            <person name="Litt A."/>
        </authorList>
    </citation>
    <scope>NUCLEOTIDE SEQUENCE [LARGE SCALE GENOMIC DNA]</scope>
    <source>
        <strain evidence="1">AR-01</strain>
    </source>
</reference>
<keyword evidence="2" id="KW-1185">Reference proteome</keyword>